<organism evidence="1 2">
    <name type="scientific">Hanamia caeni</name>
    <dbReference type="NCBI Taxonomy" id="2294116"/>
    <lineage>
        <taxon>Bacteria</taxon>
        <taxon>Pseudomonadati</taxon>
        <taxon>Bacteroidota</taxon>
        <taxon>Chitinophagia</taxon>
        <taxon>Chitinophagales</taxon>
        <taxon>Chitinophagaceae</taxon>
        <taxon>Hanamia</taxon>
    </lineage>
</organism>
<evidence type="ECO:0000313" key="2">
    <source>
        <dbReference type="Proteomes" id="UP000267223"/>
    </source>
</evidence>
<dbReference type="OrthoDB" id="1118927at2"/>
<gene>
    <name evidence="1" type="ORF">EFY79_02560</name>
</gene>
<proteinExistence type="predicted"/>
<evidence type="ECO:0000313" key="1">
    <source>
        <dbReference type="EMBL" id="RNI40197.1"/>
    </source>
</evidence>
<protein>
    <recommendedName>
        <fullName evidence="3">Lipocalin-like domain-containing protein</fullName>
    </recommendedName>
</protein>
<evidence type="ECO:0008006" key="3">
    <source>
        <dbReference type="Google" id="ProtNLM"/>
    </source>
</evidence>
<reference evidence="1 2" key="1">
    <citation type="submission" date="2018-11" db="EMBL/GenBank/DDBJ databases">
        <title>Draft genome sequence of Ferruginibacter sp. BO-59.</title>
        <authorList>
            <person name="Im W.T."/>
        </authorList>
    </citation>
    <scope>NUCLEOTIDE SEQUENCE [LARGE SCALE GENOMIC DNA]</scope>
    <source>
        <strain evidence="1 2">BO-59</strain>
    </source>
</reference>
<dbReference type="AlphaFoldDB" id="A0A3M9NSH4"/>
<dbReference type="RefSeq" id="WP_123119088.1">
    <property type="nucleotide sequence ID" value="NZ_RJJR01000001.1"/>
</dbReference>
<dbReference type="EMBL" id="RJJR01000001">
    <property type="protein sequence ID" value="RNI40197.1"/>
    <property type="molecule type" value="Genomic_DNA"/>
</dbReference>
<comment type="caution">
    <text evidence="1">The sequence shown here is derived from an EMBL/GenBank/DDBJ whole genome shotgun (WGS) entry which is preliminary data.</text>
</comment>
<sequence>MKNIFFILIVFIFVTTPGCKKDDITVADNSNLTGQWQWQYSEGGLAFHKIKAENNSVLLLNFNPDSSFYVTETGKPPLKGNYYVTGDTTSVKVIHFNSDQFGDPTGEAYTIENNQLILTDYMISDGFRHYYKRVK</sequence>
<accession>A0A3M9NSH4</accession>
<keyword evidence="2" id="KW-1185">Reference proteome</keyword>
<name>A0A3M9NSH4_9BACT</name>
<dbReference type="Proteomes" id="UP000267223">
    <property type="component" value="Unassembled WGS sequence"/>
</dbReference>